<feature type="domain" description="CRAL-TRIO" evidence="2">
    <location>
        <begin position="85"/>
        <end position="140"/>
    </location>
</feature>
<sequence length="201" mass="22941">MAELLAPAVETVTPSRGYFNTPQTYPRLFKLPTSVCRRSGLPAPTHWVILEGKILVPEGLSSSDGNEQPNIHLTLPPLKHRQLWLKGVHIINSVPFMDKVLMLLKPFMKSEMIKMLHIHGPVESLEPFLPLEMLPEEYGGKAGSMIQLNDKHRKQLETDFSSWLKEEEQLRVDESRRPTDQAPKPHDMFGIDGSFRRLDID</sequence>
<feature type="region of interest" description="Disordered" evidence="1">
    <location>
        <begin position="169"/>
        <end position="193"/>
    </location>
</feature>
<dbReference type="CDD" id="cd00170">
    <property type="entry name" value="SEC14"/>
    <property type="match status" value="1"/>
</dbReference>
<dbReference type="InterPro" id="IPR036865">
    <property type="entry name" value="CRAL-TRIO_dom_sf"/>
</dbReference>
<protein>
    <recommendedName>
        <fullName evidence="2">CRAL-TRIO domain-containing protein</fullName>
    </recommendedName>
</protein>
<dbReference type="GO" id="GO:1902936">
    <property type="term" value="F:phosphatidylinositol bisphosphate binding"/>
    <property type="evidence" value="ECO:0007669"/>
    <property type="project" value="TreeGrafter"/>
</dbReference>
<dbReference type="PANTHER" id="PTHR10174:SF224">
    <property type="entry name" value="RETINOL-BINDING PROTEIN PINTA"/>
    <property type="match status" value="1"/>
</dbReference>
<gene>
    <name evidence="3" type="ORF">TDIB3V08_LOCUS8337</name>
</gene>
<dbReference type="AlphaFoldDB" id="A0A7R8VQH8"/>
<dbReference type="PANTHER" id="PTHR10174">
    <property type="entry name" value="ALPHA-TOCOPHEROL TRANSFER PROTEIN-RELATED"/>
    <property type="match status" value="1"/>
</dbReference>
<reference evidence="3" key="1">
    <citation type="submission" date="2020-11" db="EMBL/GenBank/DDBJ databases">
        <authorList>
            <person name="Tran Van P."/>
        </authorList>
    </citation>
    <scope>NUCLEOTIDE SEQUENCE</scope>
</reference>
<dbReference type="PRINTS" id="PR00180">
    <property type="entry name" value="CRETINALDHBP"/>
</dbReference>
<evidence type="ECO:0000256" key="1">
    <source>
        <dbReference type="SAM" id="MobiDB-lite"/>
    </source>
</evidence>
<dbReference type="Pfam" id="PF00650">
    <property type="entry name" value="CRAL_TRIO"/>
    <property type="match status" value="1"/>
</dbReference>
<dbReference type="SUPFAM" id="SSF52087">
    <property type="entry name" value="CRAL/TRIO domain"/>
    <property type="match status" value="1"/>
</dbReference>
<dbReference type="Gene3D" id="3.40.525.10">
    <property type="entry name" value="CRAL-TRIO lipid binding domain"/>
    <property type="match status" value="1"/>
</dbReference>
<proteinExistence type="predicted"/>
<evidence type="ECO:0000259" key="2">
    <source>
        <dbReference type="Pfam" id="PF00650"/>
    </source>
</evidence>
<dbReference type="GO" id="GO:0016020">
    <property type="term" value="C:membrane"/>
    <property type="evidence" value="ECO:0007669"/>
    <property type="project" value="TreeGrafter"/>
</dbReference>
<evidence type="ECO:0000313" key="3">
    <source>
        <dbReference type="EMBL" id="CAD7202152.1"/>
    </source>
</evidence>
<dbReference type="InterPro" id="IPR001251">
    <property type="entry name" value="CRAL-TRIO_dom"/>
</dbReference>
<dbReference type="EMBL" id="OA569044">
    <property type="protein sequence ID" value="CAD7202152.1"/>
    <property type="molecule type" value="Genomic_DNA"/>
</dbReference>
<organism evidence="3">
    <name type="scientific">Timema douglasi</name>
    <name type="common">Walking stick</name>
    <dbReference type="NCBI Taxonomy" id="61478"/>
    <lineage>
        <taxon>Eukaryota</taxon>
        <taxon>Metazoa</taxon>
        <taxon>Ecdysozoa</taxon>
        <taxon>Arthropoda</taxon>
        <taxon>Hexapoda</taxon>
        <taxon>Insecta</taxon>
        <taxon>Pterygota</taxon>
        <taxon>Neoptera</taxon>
        <taxon>Polyneoptera</taxon>
        <taxon>Phasmatodea</taxon>
        <taxon>Timematodea</taxon>
        <taxon>Timematoidea</taxon>
        <taxon>Timematidae</taxon>
        <taxon>Timema</taxon>
    </lineage>
</organism>
<name>A0A7R8VQH8_TIMDO</name>
<accession>A0A7R8VQH8</accession>